<dbReference type="RefSeq" id="WP_006846023.1">
    <property type="nucleotide sequence ID" value="NZ_CP026847.1"/>
</dbReference>
<evidence type="ECO:0000256" key="3">
    <source>
        <dbReference type="ARBA" id="ARBA00022692"/>
    </source>
</evidence>
<reference evidence="6 7" key="1">
    <citation type="submission" date="2019-08" db="EMBL/GenBank/DDBJ databases">
        <authorList>
            <person name="Chang H.C."/>
            <person name="Mun S.Y."/>
        </authorList>
    </citation>
    <scope>NUCLEOTIDE SEQUENCE [LARGE SCALE GENOMIC DNA]</scope>
    <source>
        <strain evidence="6 7">SK</strain>
    </source>
</reference>
<dbReference type="EMBL" id="CP043431">
    <property type="protein sequence ID" value="QNT64303.1"/>
    <property type="molecule type" value="Genomic_DNA"/>
</dbReference>
<evidence type="ECO:0000256" key="2">
    <source>
        <dbReference type="ARBA" id="ARBA00022448"/>
    </source>
</evidence>
<accession>A0A7H1MLG7</accession>
<dbReference type="PIRSF" id="PIRSF006060">
    <property type="entry name" value="AA_transporter"/>
    <property type="match status" value="1"/>
</dbReference>
<dbReference type="GO" id="GO:0015171">
    <property type="term" value="F:amino acid transmembrane transporter activity"/>
    <property type="evidence" value="ECO:0007669"/>
    <property type="project" value="TreeGrafter"/>
</dbReference>
<dbReference type="Gene3D" id="1.20.1740.10">
    <property type="entry name" value="Amino acid/polyamine transporter I"/>
    <property type="match status" value="1"/>
</dbReference>
<dbReference type="Proteomes" id="UP000516446">
    <property type="component" value="Chromosome"/>
</dbReference>
<gene>
    <name evidence="6" type="ORF">FY536_02965</name>
</gene>
<keyword evidence="2" id="KW-0813">Transport</keyword>
<evidence type="ECO:0000313" key="7">
    <source>
        <dbReference type="Proteomes" id="UP000516446"/>
    </source>
</evidence>
<keyword evidence="5" id="KW-0472">Membrane</keyword>
<evidence type="ECO:0000313" key="6">
    <source>
        <dbReference type="EMBL" id="QNT64303.1"/>
    </source>
</evidence>
<dbReference type="GO" id="GO:0016020">
    <property type="term" value="C:membrane"/>
    <property type="evidence" value="ECO:0007669"/>
    <property type="project" value="UniProtKB-SubCell"/>
</dbReference>
<evidence type="ECO:0000256" key="4">
    <source>
        <dbReference type="ARBA" id="ARBA00022989"/>
    </source>
</evidence>
<dbReference type="InterPro" id="IPR002293">
    <property type="entry name" value="AA/rel_permease1"/>
</dbReference>
<keyword evidence="7" id="KW-1185">Reference proteome</keyword>
<sequence>MKIWDQMWQKESAANYEDKDARLQRVLGVKDFLALGVGTIVSASIFTLPGVIAAGHAGPAVVVSFILAALVAGLIAFAYAEMASAMPFAGSAYSWINVLFGEFLGWLVGWALLAEYFIALAFVGAGLSANLRGLLAEFGLQVPQVFVTPIVDGGYGDWISIASILIVTVLLGRGVKNATRVELFLVIAKVFAILLFIVVGLTAFHASNLHPFVPQYDPSVKPGPYGGWQGIWAGVSGIFLSYIGFDAIAANSAEAKNPGKTMPHGILGSLLIAVVLFSAVSLVLVGMFKASAYAGNAEPVAWALREAGHPIVAAVVAMIAVVGMFSALIGMSMAGSRLVYSFGRDGLLPQSLGRLNKDQLPNVGLWTVAIVAIVITAFFEFSQLAQLISAGTLFAFIFVALGIYRLRPREGRDLTDPAFKMPLYPVLPMVAALFALFVLLGLGLDAKLMMIGWFILGLIVYFTYGMKHKIR</sequence>
<comment type="subcellular location">
    <subcellularLocation>
        <location evidence="1">Membrane</location>
        <topology evidence="1">Multi-pass membrane protein</topology>
    </subcellularLocation>
</comment>
<name>A0A7H1MLG7_9LACO</name>
<dbReference type="AlphaFoldDB" id="A0A7H1MLG7"/>
<dbReference type="Pfam" id="PF13520">
    <property type="entry name" value="AA_permease_2"/>
    <property type="match status" value="1"/>
</dbReference>
<proteinExistence type="predicted"/>
<organism evidence="6 7">
    <name type="scientific">Weissella koreensis</name>
    <dbReference type="NCBI Taxonomy" id="165096"/>
    <lineage>
        <taxon>Bacteria</taxon>
        <taxon>Bacillati</taxon>
        <taxon>Bacillota</taxon>
        <taxon>Bacilli</taxon>
        <taxon>Lactobacillales</taxon>
        <taxon>Lactobacillaceae</taxon>
        <taxon>Weissella</taxon>
    </lineage>
</organism>
<evidence type="ECO:0000256" key="5">
    <source>
        <dbReference type="ARBA" id="ARBA00023136"/>
    </source>
</evidence>
<keyword evidence="3" id="KW-0812">Transmembrane</keyword>
<keyword evidence="4" id="KW-1133">Transmembrane helix</keyword>
<evidence type="ECO:0000256" key="1">
    <source>
        <dbReference type="ARBA" id="ARBA00004141"/>
    </source>
</evidence>
<dbReference type="PANTHER" id="PTHR43243">
    <property type="entry name" value="INNER MEMBRANE TRANSPORTER YGJI-RELATED"/>
    <property type="match status" value="1"/>
</dbReference>
<protein>
    <submittedName>
        <fullName evidence="6">Amino acid permease</fullName>
    </submittedName>
</protein>
<dbReference type="PANTHER" id="PTHR43243:SF4">
    <property type="entry name" value="CATIONIC AMINO ACID TRANSPORTER 4"/>
    <property type="match status" value="1"/>
</dbReference>